<evidence type="ECO:0000259" key="3">
    <source>
        <dbReference type="PROSITE" id="PS51186"/>
    </source>
</evidence>
<name>A0A0D0YX51_9LACO</name>
<dbReference type="SUPFAM" id="SSF55729">
    <property type="entry name" value="Acyl-CoA N-acyltransferases (Nat)"/>
    <property type="match status" value="1"/>
</dbReference>
<dbReference type="Proteomes" id="UP000032279">
    <property type="component" value="Unassembled WGS sequence"/>
</dbReference>
<dbReference type="PANTHER" id="PTHR43800:SF1">
    <property type="entry name" value="PEPTIDYL-LYSINE N-ACETYLTRANSFERASE YJAB"/>
    <property type="match status" value="1"/>
</dbReference>
<dbReference type="CDD" id="cd04301">
    <property type="entry name" value="NAT_SF"/>
    <property type="match status" value="1"/>
</dbReference>
<dbReference type="Gene3D" id="3.40.630.30">
    <property type="match status" value="1"/>
</dbReference>
<evidence type="ECO:0000313" key="4">
    <source>
        <dbReference type="EMBL" id="KIS03819.1"/>
    </source>
</evidence>
<gene>
    <name evidence="4" type="ORF">WDC_0560</name>
</gene>
<dbReference type="OrthoDB" id="9789605at2"/>
<sequence>MKVEKLTQIDEQQLDNIMAIWLDSNVEVHHFIAASYWQDAYDEVKLQIKNADIFVAYHVDKIVGFAGLTANYIAGIFVVSEYRNQGIGGCIINELKRRYSDLELDVYQKNESALVFYQHNGFKTVRQSIEAATDELELQMKWQKN</sequence>
<dbReference type="GO" id="GO:0016747">
    <property type="term" value="F:acyltransferase activity, transferring groups other than amino-acyl groups"/>
    <property type="evidence" value="ECO:0007669"/>
    <property type="project" value="InterPro"/>
</dbReference>
<proteinExistence type="predicted"/>
<dbReference type="Pfam" id="PF13508">
    <property type="entry name" value="Acetyltransf_7"/>
    <property type="match status" value="1"/>
</dbReference>
<protein>
    <submittedName>
        <fullName evidence="4">Acetyltransferase</fullName>
    </submittedName>
</protein>
<keyword evidence="5" id="KW-1185">Reference proteome</keyword>
<dbReference type="InterPro" id="IPR016181">
    <property type="entry name" value="Acyl_CoA_acyltransferase"/>
</dbReference>
<reference evidence="4 5" key="1">
    <citation type="submission" date="2013-08" db="EMBL/GenBank/DDBJ databases">
        <title>Lactobacillus wasatchii sp. WDC04, a late gas producing bacteria isolated from aged chedder cheese.</title>
        <authorList>
            <person name="Oberg C.J."/>
            <person name="Culumber M."/>
            <person name="McMahon D.J."/>
            <person name="Broadbent J.R."/>
            <person name="Oberg T.S."/>
            <person name="Ortaki F."/>
        </authorList>
    </citation>
    <scope>NUCLEOTIDE SEQUENCE [LARGE SCALE GENOMIC DNA]</scope>
    <source>
        <strain evidence="4 5">WDC04</strain>
    </source>
</reference>
<keyword evidence="1 4" id="KW-0808">Transferase</keyword>
<dbReference type="PANTHER" id="PTHR43800">
    <property type="entry name" value="PEPTIDYL-LYSINE N-ACETYLTRANSFERASE YJAB"/>
    <property type="match status" value="1"/>
</dbReference>
<evidence type="ECO:0000256" key="1">
    <source>
        <dbReference type="ARBA" id="ARBA00022679"/>
    </source>
</evidence>
<evidence type="ECO:0000313" key="5">
    <source>
        <dbReference type="Proteomes" id="UP000032279"/>
    </source>
</evidence>
<comment type="caution">
    <text evidence="4">The sequence shown here is derived from an EMBL/GenBank/DDBJ whole genome shotgun (WGS) entry which is preliminary data.</text>
</comment>
<organism evidence="4 5">
    <name type="scientific">Paucilactobacillus wasatchensis</name>
    <dbReference type="NCBI Taxonomy" id="1335616"/>
    <lineage>
        <taxon>Bacteria</taxon>
        <taxon>Bacillati</taxon>
        <taxon>Bacillota</taxon>
        <taxon>Bacilli</taxon>
        <taxon>Lactobacillales</taxon>
        <taxon>Lactobacillaceae</taxon>
        <taxon>Paucilactobacillus</taxon>
    </lineage>
</organism>
<dbReference type="EMBL" id="AWTT01000009">
    <property type="protein sequence ID" value="KIS03819.1"/>
    <property type="molecule type" value="Genomic_DNA"/>
</dbReference>
<dbReference type="AlphaFoldDB" id="A0A0D0YX51"/>
<dbReference type="STRING" id="1335616.WDC_0560"/>
<dbReference type="PROSITE" id="PS51186">
    <property type="entry name" value="GNAT"/>
    <property type="match status" value="1"/>
</dbReference>
<dbReference type="RefSeq" id="WP_044010275.1">
    <property type="nucleotide sequence ID" value="NZ_AWTT01000009.1"/>
</dbReference>
<accession>A0A0D0YX51</accession>
<evidence type="ECO:0000256" key="2">
    <source>
        <dbReference type="ARBA" id="ARBA00023315"/>
    </source>
</evidence>
<dbReference type="InterPro" id="IPR000182">
    <property type="entry name" value="GNAT_dom"/>
</dbReference>
<dbReference type="PATRIC" id="fig|1335616.4.peg.561"/>
<feature type="domain" description="N-acetyltransferase" evidence="3">
    <location>
        <begin position="4"/>
        <end position="143"/>
    </location>
</feature>
<keyword evidence="2" id="KW-0012">Acyltransferase</keyword>